<accession>A0A443RTL2</accession>
<proteinExistence type="predicted"/>
<organism evidence="1 2">
    <name type="scientific">Leptotrombidium deliense</name>
    <dbReference type="NCBI Taxonomy" id="299467"/>
    <lineage>
        <taxon>Eukaryota</taxon>
        <taxon>Metazoa</taxon>
        <taxon>Ecdysozoa</taxon>
        <taxon>Arthropoda</taxon>
        <taxon>Chelicerata</taxon>
        <taxon>Arachnida</taxon>
        <taxon>Acari</taxon>
        <taxon>Acariformes</taxon>
        <taxon>Trombidiformes</taxon>
        <taxon>Prostigmata</taxon>
        <taxon>Anystina</taxon>
        <taxon>Parasitengona</taxon>
        <taxon>Trombiculoidea</taxon>
        <taxon>Trombiculidae</taxon>
        <taxon>Leptotrombidium</taxon>
    </lineage>
</organism>
<feature type="non-terminal residue" evidence="1">
    <location>
        <position position="1"/>
    </location>
</feature>
<evidence type="ECO:0000313" key="1">
    <source>
        <dbReference type="EMBL" id="RWS18663.1"/>
    </source>
</evidence>
<keyword evidence="2" id="KW-1185">Reference proteome</keyword>
<dbReference type="Proteomes" id="UP000288716">
    <property type="component" value="Unassembled WGS sequence"/>
</dbReference>
<sequence>DFSKQVEKIIEEIKKKPEKYATKDFEDSFMKQLDVHSKFILYNDIAIQELIATTLQLKNFIEKVDRPAERFGCPFGSIRVNEKCYFIGPKATFDENKKYCDLLNASIVKVEQNQNNILSELLKPINGDNIWTSHSLMQPSSEPINPACAVFNPHTGLWSRGDCDEQHVQMTKDI</sequence>
<comment type="caution">
    <text evidence="1">The sequence shown here is derived from an EMBL/GenBank/DDBJ whole genome shotgun (WGS) entry which is preliminary data.</text>
</comment>
<dbReference type="InterPro" id="IPR016186">
    <property type="entry name" value="C-type_lectin-like/link_sf"/>
</dbReference>
<dbReference type="AlphaFoldDB" id="A0A443RTL2"/>
<dbReference type="SUPFAM" id="SSF56436">
    <property type="entry name" value="C-type lectin-like"/>
    <property type="match status" value="1"/>
</dbReference>
<evidence type="ECO:0000313" key="2">
    <source>
        <dbReference type="Proteomes" id="UP000288716"/>
    </source>
</evidence>
<name>A0A443RTL2_9ACAR</name>
<gene>
    <name evidence="1" type="ORF">B4U80_14575</name>
</gene>
<dbReference type="EMBL" id="NCKV01036330">
    <property type="protein sequence ID" value="RWS18663.1"/>
    <property type="molecule type" value="Genomic_DNA"/>
</dbReference>
<reference evidence="1 2" key="1">
    <citation type="journal article" date="2018" name="Gigascience">
        <title>Genomes of trombidid mites reveal novel predicted allergens and laterally-transferred genes associated with secondary metabolism.</title>
        <authorList>
            <person name="Dong X."/>
            <person name="Chaisiri K."/>
            <person name="Xia D."/>
            <person name="Armstrong S.D."/>
            <person name="Fang Y."/>
            <person name="Donnelly M.J."/>
            <person name="Kadowaki T."/>
            <person name="McGarry J.W."/>
            <person name="Darby A.C."/>
            <person name="Makepeace B.L."/>
        </authorList>
    </citation>
    <scope>NUCLEOTIDE SEQUENCE [LARGE SCALE GENOMIC DNA]</scope>
    <source>
        <strain evidence="1">UoL-UT</strain>
    </source>
</reference>
<dbReference type="InterPro" id="IPR016187">
    <property type="entry name" value="CTDL_fold"/>
</dbReference>
<protein>
    <recommendedName>
        <fullName evidence="3">C-type lectin domain-containing protein</fullName>
    </recommendedName>
</protein>
<dbReference type="VEuPathDB" id="VectorBase:LDEU013377"/>
<dbReference type="Gene3D" id="3.10.100.10">
    <property type="entry name" value="Mannose-Binding Protein A, subunit A"/>
    <property type="match status" value="1"/>
</dbReference>
<evidence type="ECO:0008006" key="3">
    <source>
        <dbReference type="Google" id="ProtNLM"/>
    </source>
</evidence>